<evidence type="ECO:0000313" key="2">
    <source>
        <dbReference type="EMBL" id="MBB2959591.1"/>
    </source>
</evidence>
<name>A0A7W4US95_9MICO</name>
<dbReference type="Proteomes" id="UP000545286">
    <property type="component" value="Unassembled WGS sequence"/>
</dbReference>
<dbReference type="GO" id="GO:0003677">
    <property type="term" value="F:DNA binding"/>
    <property type="evidence" value="ECO:0007669"/>
    <property type="project" value="InterPro"/>
</dbReference>
<proteinExistence type="predicted"/>
<evidence type="ECO:0000313" key="3">
    <source>
        <dbReference type="Proteomes" id="UP000545286"/>
    </source>
</evidence>
<accession>A0A7W4US95</accession>
<dbReference type="SUPFAM" id="SSF46894">
    <property type="entry name" value="C-terminal effector domain of the bipartite response regulators"/>
    <property type="match status" value="1"/>
</dbReference>
<protein>
    <recommendedName>
        <fullName evidence="4">OmpR/PhoB-type domain-containing protein</fullName>
    </recommendedName>
</protein>
<dbReference type="RefSeq" id="WP_183626968.1">
    <property type="nucleotide sequence ID" value="NZ_JACHWJ010000012.1"/>
</dbReference>
<dbReference type="AlphaFoldDB" id="A0A7W4US95"/>
<gene>
    <name evidence="2" type="ORF">FHX72_003760</name>
</gene>
<evidence type="ECO:0000256" key="1">
    <source>
        <dbReference type="SAM" id="MobiDB-lite"/>
    </source>
</evidence>
<feature type="compositionally biased region" description="Polar residues" evidence="1">
    <location>
        <begin position="226"/>
        <end position="237"/>
    </location>
</feature>
<dbReference type="GO" id="GO:0006355">
    <property type="term" value="P:regulation of DNA-templated transcription"/>
    <property type="evidence" value="ECO:0007669"/>
    <property type="project" value="InterPro"/>
</dbReference>
<reference evidence="2 3" key="1">
    <citation type="submission" date="2020-08" db="EMBL/GenBank/DDBJ databases">
        <title>Sequencing the genomes of 1000 actinobacteria strains.</title>
        <authorList>
            <person name="Klenk H.-P."/>
        </authorList>
    </citation>
    <scope>NUCLEOTIDE SEQUENCE [LARGE SCALE GENOMIC DNA]</scope>
    <source>
        <strain evidence="2 3">DSM 20419</strain>
    </source>
</reference>
<organism evidence="2 3">
    <name type="scientific">Pseudoclavibacter helvolus</name>
    <dbReference type="NCBI Taxonomy" id="255205"/>
    <lineage>
        <taxon>Bacteria</taxon>
        <taxon>Bacillati</taxon>
        <taxon>Actinomycetota</taxon>
        <taxon>Actinomycetes</taxon>
        <taxon>Micrococcales</taxon>
        <taxon>Microbacteriaceae</taxon>
        <taxon>Pseudoclavibacter</taxon>
    </lineage>
</organism>
<keyword evidence="3" id="KW-1185">Reference proteome</keyword>
<comment type="caution">
    <text evidence="2">The sequence shown here is derived from an EMBL/GenBank/DDBJ whole genome shotgun (WGS) entry which is preliminary data.</text>
</comment>
<sequence>MSAALTAADGQLRVVTIGRQNYVTRSRAAEFRHLGMALVHYSAFVDALLDLAQHAAHAVVLSSEHADVGPDEGATLVRSLTEAPLFLAVSPRARPGVTTARARHSRTYAIPAPVSAATLRVALGELPEPHFVERLQLGELLLEVDITRAHWHGHDLALVGREFDLLHCLARAYPVTPSFAELAIAVGGTRNVRAIATRLRLRITDSAPGTPDLLDPRSGGVPRLSPTLTDSATPTSE</sequence>
<dbReference type="EMBL" id="JACHWJ010000012">
    <property type="protein sequence ID" value="MBB2959591.1"/>
    <property type="molecule type" value="Genomic_DNA"/>
</dbReference>
<dbReference type="InterPro" id="IPR016032">
    <property type="entry name" value="Sig_transdc_resp-reg_C-effctor"/>
</dbReference>
<feature type="region of interest" description="Disordered" evidence="1">
    <location>
        <begin position="207"/>
        <end position="237"/>
    </location>
</feature>
<evidence type="ECO:0008006" key="4">
    <source>
        <dbReference type="Google" id="ProtNLM"/>
    </source>
</evidence>